<dbReference type="InterPro" id="IPR003660">
    <property type="entry name" value="HAMP_dom"/>
</dbReference>
<evidence type="ECO:0000259" key="13">
    <source>
        <dbReference type="PROSITE" id="PS50885"/>
    </source>
</evidence>
<dbReference type="InterPro" id="IPR005467">
    <property type="entry name" value="His_kinase_dom"/>
</dbReference>
<dbReference type="PRINTS" id="PR00344">
    <property type="entry name" value="BCTRLSENSOR"/>
</dbReference>
<dbReference type="PROSITE" id="PS50109">
    <property type="entry name" value="HIS_KIN"/>
    <property type="match status" value="1"/>
</dbReference>
<evidence type="ECO:0000256" key="8">
    <source>
        <dbReference type="ARBA" id="ARBA00022989"/>
    </source>
</evidence>
<feature type="transmembrane region" description="Helical" evidence="11">
    <location>
        <begin position="12"/>
        <end position="35"/>
    </location>
</feature>
<dbReference type="EMBL" id="LAJE02000284">
    <property type="protein sequence ID" value="OEO29526.1"/>
    <property type="molecule type" value="Genomic_DNA"/>
</dbReference>
<evidence type="ECO:0000256" key="11">
    <source>
        <dbReference type="SAM" id="Phobius"/>
    </source>
</evidence>
<keyword evidence="9" id="KW-0902">Two-component regulatory system</keyword>
<dbReference type="GO" id="GO:0005886">
    <property type="term" value="C:plasma membrane"/>
    <property type="evidence" value="ECO:0007669"/>
    <property type="project" value="TreeGrafter"/>
</dbReference>
<evidence type="ECO:0000313" key="14">
    <source>
        <dbReference type="EMBL" id="OEO29526.1"/>
    </source>
</evidence>
<evidence type="ECO:0000256" key="7">
    <source>
        <dbReference type="ARBA" id="ARBA00022777"/>
    </source>
</evidence>
<evidence type="ECO:0000256" key="2">
    <source>
        <dbReference type="ARBA" id="ARBA00004370"/>
    </source>
</evidence>
<sequence>MHRVSSILAGAGFRSAVLSLLLFLAVFFIAGVVIVSQTSSEAESEIRALVSNEFELFREAADTGDMDQLRQLVDSSAAAAGPRFFVVALYRPDGTLLAGDDIPRPEKLGWSTISSGINATTPSEQYLALTEDIGGNRVTFGRTLFFVEVGSAALWRALMLASIVVGVGALAIGYFTSHGVSAKLDRMADTLERVARGDSRARLPVGRSNDQVDRVSRQMNAHLDRLSDLLGTMRNTVISIAHDLKSPLNRAYILLQEAEETPDEIERAKLLEEAQLEIERLNGIFDTVLRISRIEASDDQSGFAAFSARELVSETLQTFEPVVEEAKQQLVEAPTPGDATIIGDRRMVVQLLVNLITNASRYSPPGARIELSAGLEDSHPVLVVADNGPGIPADRRTEVFEPFRRLNPERDEKGSGLGLALVQAIATRHRATVRLEDNQPGLKVIVRFPIAKAAGV</sequence>
<dbReference type="SMART" id="SM00388">
    <property type="entry name" value="HisKA"/>
    <property type="match status" value="1"/>
</dbReference>
<keyword evidence="5" id="KW-0808">Transferase</keyword>
<keyword evidence="10 11" id="KW-0472">Membrane</keyword>
<keyword evidence="15" id="KW-1185">Reference proteome</keyword>
<dbReference type="Gene3D" id="3.30.565.10">
    <property type="entry name" value="Histidine kinase-like ATPase, C-terminal domain"/>
    <property type="match status" value="1"/>
</dbReference>
<dbReference type="Gene3D" id="1.10.287.130">
    <property type="match status" value="1"/>
</dbReference>
<keyword evidence="4" id="KW-0597">Phosphoprotein</keyword>
<evidence type="ECO:0000256" key="1">
    <source>
        <dbReference type="ARBA" id="ARBA00000085"/>
    </source>
</evidence>
<dbReference type="InterPro" id="IPR003594">
    <property type="entry name" value="HATPase_dom"/>
</dbReference>
<dbReference type="Gene3D" id="6.10.340.10">
    <property type="match status" value="1"/>
</dbReference>
<gene>
    <name evidence="14" type="ORF">VW23_025295</name>
</gene>
<dbReference type="CDD" id="cd00075">
    <property type="entry name" value="HATPase"/>
    <property type="match status" value="1"/>
</dbReference>
<evidence type="ECO:0000256" key="9">
    <source>
        <dbReference type="ARBA" id="ARBA00023012"/>
    </source>
</evidence>
<evidence type="ECO:0000259" key="12">
    <source>
        <dbReference type="PROSITE" id="PS50109"/>
    </source>
</evidence>
<evidence type="ECO:0000256" key="5">
    <source>
        <dbReference type="ARBA" id="ARBA00022679"/>
    </source>
</evidence>
<feature type="domain" description="Histidine kinase" evidence="12">
    <location>
        <begin position="239"/>
        <end position="452"/>
    </location>
</feature>
<comment type="caution">
    <text evidence="14">The sequence shown here is derived from an EMBL/GenBank/DDBJ whole genome shotgun (WGS) entry which is preliminary data.</text>
</comment>
<comment type="subcellular location">
    <subcellularLocation>
        <location evidence="2">Membrane</location>
    </subcellularLocation>
</comment>
<evidence type="ECO:0000256" key="4">
    <source>
        <dbReference type="ARBA" id="ARBA00022553"/>
    </source>
</evidence>
<dbReference type="CDD" id="cd00082">
    <property type="entry name" value="HisKA"/>
    <property type="match status" value="1"/>
</dbReference>
<dbReference type="InterPro" id="IPR050428">
    <property type="entry name" value="TCS_sensor_his_kinase"/>
</dbReference>
<dbReference type="PANTHER" id="PTHR45436">
    <property type="entry name" value="SENSOR HISTIDINE KINASE YKOH"/>
    <property type="match status" value="1"/>
</dbReference>
<comment type="catalytic activity">
    <reaction evidence="1">
        <text>ATP + protein L-histidine = ADP + protein N-phospho-L-histidine.</text>
        <dbReference type="EC" id="2.7.13.3"/>
    </reaction>
</comment>
<dbReference type="OrthoDB" id="9815202at2"/>
<dbReference type="SUPFAM" id="SSF55874">
    <property type="entry name" value="ATPase domain of HSP90 chaperone/DNA topoisomerase II/histidine kinase"/>
    <property type="match status" value="1"/>
</dbReference>
<dbReference type="Proteomes" id="UP000095463">
    <property type="component" value="Unassembled WGS sequence"/>
</dbReference>
<dbReference type="RefSeq" id="WP_069911254.1">
    <property type="nucleotide sequence ID" value="NZ_LAJE02000284.1"/>
</dbReference>
<dbReference type="InterPro" id="IPR036097">
    <property type="entry name" value="HisK_dim/P_sf"/>
</dbReference>
<proteinExistence type="predicted"/>
<dbReference type="CDD" id="cd06225">
    <property type="entry name" value="HAMP"/>
    <property type="match status" value="1"/>
</dbReference>
<dbReference type="SMART" id="SM00387">
    <property type="entry name" value="HATPase_c"/>
    <property type="match status" value="1"/>
</dbReference>
<dbReference type="InterPro" id="IPR036890">
    <property type="entry name" value="HATPase_C_sf"/>
</dbReference>
<dbReference type="GO" id="GO:0000155">
    <property type="term" value="F:phosphorelay sensor kinase activity"/>
    <property type="evidence" value="ECO:0007669"/>
    <property type="project" value="InterPro"/>
</dbReference>
<keyword evidence="6 11" id="KW-0812">Transmembrane</keyword>
<organism evidence="14 15">
    <name type="scientific">Devosia insulae DS-56</name>
    <dbReference type="NCBI Taxonomy" id="1116389"/>
    <lineage>
        <taxon>Bacteria</taxon>
        <taxon>Pseudomonadati</taxon>
        <taxon>Pseudomonadota</taxon>
        <taxon>Alphaproteobacteria</taxon>
        <taxon>Hyphomicrobiales</taxon>
        <taxon>Devosiaceae</taxon>
        <taxon>Devosia</taxon>
    </lineage>
</organism>
<dbReference type="InterPro" id="IPR003661">
    <property type="entry name" value="HisK_dim/P_dom"/>
</dbReference>
<protein>
    <recommendedName>
        <fullName evidence="3">histidine kinase</fullName>
        <ecNumber evidence="3">2.7.13.3</ecNumber>
    </recommendedName>
</protein>
<dbReference type="Pfam" id="PF00672">
    <property type="entry name" value="HAMP"/>
    <property type="match status" value="1"/>
</dbReference>
<keyword evidence="7" id="KW-0418">Kinase</keyword>
<name>A0A1E5XLP5_9HYPH</name>
<evidence type="ECO:0000313" key="15">
    <source>
        <dbReference type="Proteomes" id="UP000095463"/>
    </source>
</evidence>
<accession>A0A1E5XLP5</accession>
<dbReference type="PROSITE" id="PS50885">
    <property type="entry name" value="HAMP"/>
    <property type="match status" value="1"/>
</dbReference>
<evidence type="ECO:0000256" key="6">
    <source>
        <dbReference type="ARBA" id="ARBA00022692"/>
    </source>
</evidence>
<evidence type="ECO:0000256" key="3">
    <source>
        <dbReference type="ARBA" id="ARBA00012438"/>
    </source>
</evidence>
<feature type="domain" description="HAMP" evidence="13">
    <location>
        <begin position="178"/>
        <end position="231"/>
    </location>
</feature>
<dbReference type="AlphaFoldDB" id="A0A1E5XLP5"/>
<dbReference type="Pfam" id="PF02518">
    <property type="entry name" value="HATPase_c"/>
    <property type="match status" value="1"/>
</dbReference>
<evidence type="ECO:0000256" key="10">
    <source>
        <dbReference type="ARBA" id="ARBA00023136"/>
    </source>
</evidence>
<dbReference type="SMART" id="SM00304">
    <property type="entry name" value="HAMP"/>
    <property type="match status" value="1"/>
</dbReference>
<dbReference type="EC" id="2.7.13.3" evidence="3"/>
<dbReference type="PANTHER" id="PTHR45436:SF8">
    <property type="entry name" value="HISTIDINE KINASE"/>
    <property type="match status" value="1"/>
</dbReference>
<dbReference type="Pfam" id="PF00512">
    <property type="entry name" value="HisKA"/>
    <property type="match status" value="1"/>
</dbReference>
<dbReference type="SUPFAM" id="SSF47384">
    <property type="entry name" value="Homodimeric domain of signal transducing histidine kinase"/>
    <property type="match status" value="1"/>
</dbReference>
<dbReference type="InterPro" id="IPR004358">
    <property type="entry name" value="Sig_transdc_His_kin-like_C"/>
</dbReference>
<reference evidence="14 15" key="1">
    <citation type="journal article" date="2015" name="Genome Announc.">
        <title>Genome Assemblies of Three Soil-Associated Devosia species: D. insulae, D. limi, and D. soli.</title>
        <authorList>
            <person name="Hassan Y.I."/>
            <person name="Lepp D."/>
            <person name="Zhou T."/>
        </authorList>
    </citation>
    <scope>NUCLEOTIDE SEQUENCE [LARGE SCALE GENOMIC DNA]</scope>
    <source>
        <strain evidence="14 15">DS-56</strain>
    </source>
</reference>
<feature type="transmembrane region" description="Helical" evidence="11">
    <location>
        <begin position="153"/>
        <end position="177"/>
    </location>
</feature>
<keyword evidence="8 11" id="KW-1133">Transmembrane helix</keyword>